<accession>A0ACB6Z3D5</accession>
<dbReference type="EMBL" id="MU118165">
    <property type="protein sequence ID" value="KAF9644039.1"/>
    <property type="molecule type" value="Genomic_DNA"/>
</dbReference>
<dbReference type="Proteomes" id="UP000886501">
    <property type="component" value="Unassembled WGS sequence"/>
</dbReference>
<evidence type="ECO:0000313" key="1">
    <source>
        <dbReference type="EMBL" id="KAF9644039.1"/>
    </source>
</evidence>
<organism evidence="1 2">
    <name type="scientific">Thelephora ganbajun</name>
    <name type="common">Ganba fungus</name>
    <dbReference type="NCBI Taxonomy" id="370292"/>
    <lineage>
        <taxon>Eukaryota</taxon>
        <taxon>Fungi</taxon>
        <taxon>Dikarya</taxon>
        <taxon>Basidiomycota</taxon>
        <taxon>Agaricomycotina</taxon>
        <taxon>Agaricomycetes</taxon>
        <taxon>Thelephorales</taxon>
        <taxon>Thelephoraceae</taxon>
        <taxon>Thelephora</taxon>
    </lineage>
</organism>
<gene>
    <name evidence="1" type="ORF">BDM02DRAFT_3122551</name>
</gene>
<sequence>MTCWSSTRVTNPTFKSAGSTGSSPRHSGTQSHHRRDRLRPGGRETHRTPPESEIIAQRGYELFHVVVQAPVSLAYSQEKGW</sequence>
<proteinExistence type="predicted"/>
<feature type="non-terminal residue" evidence="1">
    <location>
        <position position="81"/>
    </location>
</feature>
<reference evidence="1" key="2">
    <citation type="journal article" date="2020" name="Nat. Commun.">
        <title>Large-scale genome sequencing of mycorrhizal fungi provides insights into the early evolution of symbiotic traits.</title>
        <authorList>
            <person name="Miyauchi S."/>
            <person name="Kiss E."/>
            <person name="Kuo A."/>
            <person name="Drula E."/>
            <person name="Kohler A."/>
            <person name="Sanchez-Garcia M."/>
            <person name="Morin E."/>
            <person name="Andreopoulos B."/>
            <person name="Barry K.W."/>
            <person name="Bonito G."/>
            <person name="Buee M."/>
            <person name="Carver A."/>
            <person name="Chen C."/>
            <person name="Cichocki N."/>
            <person name="Clum A."/>
            <person name="Culley D."/>
            <person name="Crous P.W."/>
            <person name="Fauchery L."/>
            <person name="Girlanda M."/>
            <person name="Hayes R.D."/>
            <person name="Keri Z."/>
            <person name="LaButti K."/>
            <person name="Lipzen A."/>
            <person name="Lombard V."/>
            <person name="Magnuson J."/>
            <person name="Maillard F."/>
            <person name="Murat C."/>
            <person name="Nolan M."/>
            <person name="Ohm R.A."/>
            <person name="Pangilinan J."/>
            <person name="Pereira M.F."/>
            <person name="Perotto S."/>
            <person name="Peter M."/>
            <person name="Pfister S."/>
            <person name="Riley R."/>
            <person name="Sitrit Y."/>
            <person name="Stielow J.B."/>
            <person name="Szollosi G."/>
            <person name="Zifcakova L."/>
            <person name="Stursova M."/>
            <person name="Spatafora J.W."/>
            <person name="Tedersoo L."/>
            <person name="Vaario L.M."/>
            <person name="Yamada A."/>
            <person name="Yan M."/>
            <person name="Wang P."/>
            <person name="Xu J."/>
            <person name="Bruns T."/>
            <person name="Baldrian P."/>
            <person name="Vilgalys R."/>
            <person name="Dunand C."/>
            <person name="Henrissat B."/>
            <person name="Grigoriev I.V."/>
            <person name="Hibbett D."/>
            <person name="Nagy L.G."/>
            <person name="Martin F.M."/>
        </authorList>
    </citation>
    <scope>NUCLEOTIDE SEQUENCE</scope>
    <source>
        <strain evidence="1">P2</strain>
    </source>
</reference>
<name>A0ACB6Z3D5_THEGA</name>
<evidence type="ECO:0000313" key="2">
    <source>
        <dbReference type="Proteomes" id="UP000886501"/>
    </source>
</evidence>
<comment type="caution">
    <text evidence="1">The sequence shown here is derived from an EMBL/GenBank/DDBJ whole genome shotgun (WGS) entry which is preliminary data.</text>
</comment>
<keyword evidence="2" id="KW-1185">Reference proteome</keyword>
<protein>
    <submittedName>
        <fullName evidence="1">Uncharacterized protein</fullName>
    </submittedName>
</protein>
<reference evidence="1" key="1">
    <citation type="submission" date="2019-10" db="EMBL/GenBank/DDBJ databases">
        <authorList>
            <consortium name="DOE Joint Genome Institute"/>
            <person name="Kuo A."/>
            <person name="Miyauchi S."/>
            <person name="Kiss E."/>
            <person name="Drula E."/>
            <person name="Kohler A."/>
            <person name="Sanchez-Garcia M."/>
            <person name="Andreopoulos B."/>
            <person name="Barry K.W."/>
            <person name="Bonito G."/>
            <person name="Buee M."/>
            <person name="Carver A."/>
            <person name="Chen C."/>
            <person name="Cichocki N."/>
            <person name="Clum A."/>
            <person name="Culley D."/>
            <person name="Crous P.W."/>
            <person name="Fauchery L."/>
            <person name="Girlanda M."/>
            <person name="Hayes R."/>
            <person name="Keri Z."/>
            <person name="Labutti K."/>
            <person name="Lipzen A."/>
            <person name="Lombard V."/>
            <person name="Magnuson J."/>
            <person name="Maillard F."/>
            <person name="Morin E."/>
            <person name="Murat C."/>
            <person name="Nolan M."/>
            <person name="Ohm R."/>
            <person name="Pangilinan J."/>
            <person name="Pereira M."/>
            <person name="Perotto S."/>
            <person name="Peter M."/>
            <person name="Riley R."/>
            <person name="Sitrit Y."/>
            <person name="Stielow B."/>
            <person name="Szollosi G."/>
            <person name="Zifcakova L."/>
            <person name="Stursova M."/>
            <person name="Spatafora J.W."/>
            <person name="Tedersoo L."/>
            <person name="Vaario L.-M."/>
            <person name="Yamada A."/>
            <person name="Yan M."/>
            <person name="Wang P."/>
            <person name="Xu J."/>
            <person name="Bruns T."/>
            <person name="Baldrian P."/>
            <person name="Vilgalys R."/>
            <person name="Henrissat B."/>
            <person name="Grigoriev I.V."/>
            <person name="Hibbett D."/>
            <person name="Nagy L.G."/>
            <person name="Martin F.M."/>
        </authorList>
    </citation>
    <scope>NUCLEOTIDE SEQUENCE</scope>
    <source>
        <strain evidence="1">P2</strain>
    </source>
</reference>